<evidence type="ECO:0000256" key="5">
    <source>
        <dbReference type="ARBA" id="ARBA00022618"/>
    </source>
</evidence>
<dbReference type="GO" id="GO:0005737">
    <property type="term" value="C:cytoplasm"/>
    <property type="evidence" value="ECO:0007669"/>
    <property type="project" value="UniProtKB-SubCell"/>
</dbReference>
<sequence length="436" mass="47825">MQVSVESIGTLGRRLTVAVPAEQFEQAFAERLNRLSRQVKLPGFRPGKVPTKVVEARYGGKLLEEVAGDLIETTLREAIGTQGLKLAGGTRIRHKPLARGQSFEYTAEFEVFPEVRKLDLAGVEIERPSVGIADEDVERTIETLRQQRVTWNPTDRAAQRGDRLMIDFVGRLDGAEVEGAKGQNATVVLGSGTFVSGLEDGLIGAKTGESREVPVAFPSDYRHAPLAGKTVQFEVKVNEVAEPVPPAVDEEFAKALGVQDGGVEKLRAEVKANLEREAAGRVRAVLRRNVMQALLRANPMETPASLVAAEIDRMKRIAEAMRGAGTPPVAEGADDELYRKRATVRVALGLILAEIVRARGIKPDPARVRARVQEMAQDYDAPEKFVEWYYADPERLGEIESTVMEERVVEELLATAQVRDAPAGFQELLKMDVSID</sequence>
<comment type="catalytic activity">
    <reaction evidence="1 11 12">
        <text>[protein]-peptidylproline (omega=180) = [protein]-peptidylproline (omega=0)</text>
        <dbReference type="Rhea" id="RHEA:16237"/>
        <dbReference type="Rhea" id="RHEA-COMP:10747"/>
        <dbReference type="Rhea" id="RHEA-COMP:10748"/>
        <dbReference type="ChEBI" id="CHEBI:83833"/>
        <dbReference type="ChEBI" id="CHEBI:83834"/>
        <dbReference type="EC" id="5.2.1.8"/>
    </reaction>
</comment>
<dbReference type="PANTHER" id="PTHR30560">
    <property type="entry name" value="TRIGGER FACTOR CHAPERONE AND PEPTIDYL-PROLYL CIS/TRANS ISOMERASE"/>
    <property type="match status" value="1"/>
</dbReference>
<dbReference type="AlphaFoldDB" id="A0A1B4V3E2"/>
<comment type="subcellular location">
    <subcellularLocation>
        <location evidence="11">Cytoplasm</location>
    </subcellularLocation>
    <text evidence="11">About half TF is bound to the ribosome near the polypeptide exit tunnel while the other half is free in the cytoplasm.</text>
</comment>
<evidence type="ECO:0000313" key="15">
    <source>
        <dbReference type="EMBL" id="BAU47875.1"/>
    </source>
</evidence>
<dbReference type="SUPFAM" id="SSF54534">
    <property type="entry name" value="FKBP-like"/>
    <property type="match status" value="1"/>
</dbReference>
<dbReference type="KEGG" id="sva:SVA_1305"/>
<dbReference type="GO" id="GO:0015031">
    <property type="term" value="P:protein transport"/>
    <property type="evidence" value="ECO:0007669"/>
    <property type="project" value="UniProtKB-UniRule"/>
</dbReference>
<keyword evidence="7 11" id="KW-0143">Chaperone</keyword>
<dbReference type="InterPro" id="IPR008881">
    <property type="entry name" value="Trigger_fac_ribosome-bd_bac"/>
</dbReference>
<dbReference type="InterPro" id="IPR036611">
    <property type="entry name" value="Trigger_fac_ribosome-bd_sf"/>
</dbReference>
<evidence type="ECO:0000256" key="8">
    <source>
        <dbReference type="ARBA" id="ARBA00023235"/>
    </source>
</evidence>
<gene>
    <name evidence="11" type="primary">tig</name>
    <name evidence="15" type="ORF">SVA_1305</name>
</gene>
<keyword evidence="9 11" id="KW-0131">Cell cycle</keyword>
<dbReference type="Gene3D" id="1.10.3120.10">
    <property type="entry name" value="Trigger factor, C-terminal domain"/>
    <property type="match status" value="1"/>
</dbReference>
<comment type="similarity">
    <text evidence="2 11 13">Belongs to the FKBP-type PPIase family. Tig subfamily.</text>
</comment>
<dbReference type="Gene3D" id="3.30.70.1050">
    <property type="entry name" value="Trigger factor ribosome-binding domain"/>
    <property type="match status" value="1"/>
</dbReference>
<evidence type="ECO:0000256" key="7">
    <source>
        <dbReference type="ARBA" id="ARBA00023186"/>
    </source>
</evidence>
<dbReference type="OrthoDB" id="9767721at2"/>
<dbReference type="GO" id="GO:0051083">
    <property type="term" value="P:'de novo' cotranslational protein folding"/>
    <property type="evidence" value="ECO:0007669"/>
    <property type="project" value="TreeGrafter"/>
</dbReference>
<keyword evidence="8 11" id="KW-0413">Isomerase</keyword>
<dbReference type="PIRSF" id="PIRSF003095">
    <property type="entry name" value="Trigger_factor"/>
    <property type="match status" value="1"/>
</dbReference>
<keyword evidence="16" id="KW-1185">Reference proteome</keyword>
<dbReference type="InterPro" id="IPR027304">
    <property type="entry name" value="Trigger_fact/SurA_dom_sf"/>
</dbReference>
<evidence type="ECO:0000256" key="9">
    <source>
        <dbReference type="ARBA" id="ARBA00023306"/>
    </source>
</evidence>
<evidence type="ECO:0000313" key="16">
    <source>
        <dbReference type="Proteomes" id="UP000218899"/>
    </source>
</evidence>
<dbReference type="InterPro" id="IPR001179">
    <property type="entry name" value="PPIase_FKBP_dom"/>
</dbReference>
<evidence type="ECO:0000256" key="10">
    <source>
        <dbReference type="ARBA" id="ARBA00029986"/>
    </source>
</evidence>
<dbReference type="GO" id="GO:0051301">
    <property type="term" value="P:cell division"/>
    <property type="evidence" value="ECO:0007669"/>
    <property type="project" value="UniProtKB-KW"/>
</dbReference>
<dbReference type="GO" id="GO:0043335">
    <property type="term" value="P:protein unfolding"/>
    <property type="evidence" value="ECO:0007669"/>
    <property type="project" value="TreeGrafter"/>
</dbReference>
<dbReference type="Pfam" id="PF05698">
    <property type="entry name" value="Trigger_C"/>
    <property type="match status" value="1"/>
</dbReference>
<dbReference type="SUPFAM" id="SSF102735">
    <property type="entry name" value="Trigger factor ribosome-binding domain"/>
    <property type="match status" value="1"/>
</dbReference>
<dbReference type="Pfam" id="PF00254">
    <property type="entry name" value="FKBP_C"/>
    <property type="match status" value="1"/>
</dbReference>
<evidence type="ECO:0000259" key="14">
    <source>
        <dbReference type="PROSITE" id="PS50059"/>
    </source>
</evidence>
<evidence type="ECO:0000256" key="11">
    <source>
        <dbReference type="HAMAP-Rule" id="MF_00303"/>
    </source>
</evidence>
<proteinExistence type="inferred from homology"/>
<dbReference type="Pfam" id="PF05697">
    <property type="entry name" value="Trigger_N"/>
    <property type="match status" value="1"/>
</dbReference>
<dbReference type="InterPro" id="IPR037041">
    <property type="entry name" value="Trigger_fac_C_sf"/>
</dbReference>
<evidence type="ECO:0000256" key="1">
    <source>
        <dbReference type="ARBA" id="ARBA00000971"/>
    </source>
</evidence>
<name>A0A1B4V3E2_9GAMM</name>
<evidence type="ECO:0000256" key="2">
    <source>
        <dbReference type="ARBA" id="ARBA00005464"/>
    </source>
</evidence>
<dbReference type="SUPFAM" id="SSF109998">
    <property type="entry name" value="Triger factor/SurA peptide-binding domain-like"/>
    <property type="match status" value="1"/>
</dbReference>
<dbReference type="GO" id="GO:0044183">
    <property type="term" value="F:protein folding chaperone"/>
    <property type="evidence" value="ECO:0007669"/>
    <property type="project" value="TreeGrafter"/>
</dbReference>
<dbReference type="InterPro" id="IPR008880">
    <property type="entry name" value="Trigger_fac_C"/>
</dbReference>
<dbReference type="Gene3D" id="3.10.50.40">
    <property type="match status" value="1"/>
</dbReference>
<dbReference type="EMBL" id="AP014936">
    <property type="protein sequence ID" value="BAU47875.1"/>
    <property type="molecule type" value="Genomic_DNA"/>
</dbReference>
<dbReference type="FunFam" id="3.10.50.40:FF:000001">
    <property type="entry name" value="Trigger factor"/>
    <property type="match status" value="1"/>
</dbReference>
<keyword evidence="6 11" id="KW-0697">Rotamase</keyword>
<evidence type="ECO:0000256" key="6">
    <source>
        <dbReference type="ARBA" id="ARBA00023110"/>
    </source>
</evidence>
<feature type="domain" description="PPIase FKBP-type" evidence="14">
    <location>
        <begin position="161"/>
        <end position="221"/>
    </location>
</feature>
<dbReference type="RefSeq" id="WP_096460404.1">
    <property type="nucleotide sequence ID" value="NZ_AP014936.1"/>
</dbReference>
<evidence type="ECO:0000256" key="3">
    <source>
        <dbReference type="ARBA" id="ARBA00013194"/>
    </source>
</evidence>
<dbReference type="NCBIfam" id="TIGR00115">
    <property type="entry name" value="tig"/>
    <property type="match status" value="1"/>
</dbReference>
<dbReference type="EC" id="5.2.1.8" evidence="3 11"/>
<keyword evidence="5 11" id="KW-0132">Cell division</keyword>
<evidence type="ECO:0000256" key="13">
    <source>
        <dbReference type="RuleBase" id="RU003914"/>
    </source>
</evidence>
<dbReference type="HAMAP" id="MF_00303">
    <property type="entry name" value="Trigger_factor_Tig"/>
    <property type="match status" value="1"/>
</dbReference>
<protein>
    <recommendedName>
        <fullName evidence="4 11">Trigger factor</fullName>
        <shortName evidence="11">TF</shortName>
        <ecNumber evidence="3 11">5.2.1.8</ecNumber>
    </recommendedName>
    <alternativeName>
        <fullName evidence="10 11">PPIase</fullName>
    </alternativeName>
</protein>
<dbReference type="InterPro" id="IPR046357">
    <property type="entry name" value="PPIase_dom_sf"/>
</dbReference>
<keyword evidence="11" id="KW-0963">Cytoplasm</keyword>
<comment type="function">
    <text evidence="11">Involved in protein export. Acts as a chaperone by maintaining the newly synthesized protein in an open conformation. Functions as a peptidyl-prolyl cis-trans isomerase.</text>
</comment>
<dbReference type="GO" id="GO:0003755">
    <property type="term" value="F:peptidyl-prolyl cis-trans isomerase activity"/>
    <property type="evidence" value="ECO:0007669"/>
    <property type="project" value="UniProtKB-UniRule"/>
</dbReference>
<reference evidence="15 16" key="1">
    <citation type="submission" date="2015-08" db="EMBL/GenBank/DDBJ databases">
        <title>Complete genome sequence of Sulfurifustis variabilis.</title>
        <authorList>
            <person name="Miura A."/>
            <person name="Kojima H."/>
            <person name="Fukui M."/>
        </authorList>
    </citation>
    <scope>NUCLEOTIDE SEQUENCE [LARGE SCALE GENOMIC DNA]</scope>
    <source>
        <strain evidence="16">skN76</strain>
    </source>
</reference>
<evidence type="ECO:0000256" key="4">
    <source>
        <dbReference type="ARBA" id="ARBA00016902"/>
    </source>
</evidence>
<dbReference type="GO" id="GO:0043022">
    <property type="term" value="F:ribosome binding"/>
    <property type="evidence" value="ECO:0007669"/>
    <property type="project" value="TreeGrafter"/>
</dbReference>
<evidence type="ECO:0000256" key="12">
    <source>
        <dbReference type="PROSITE-ProRule" id="PRU00277"/>
    </source>
</evidence>
<organism evidence="15 16">
    <name type="scientific">Sulfurifustis variabilis</name>
    <dbReference type="NCBI Taxonomy" id="1675686"/>
    <lineage>
        <taxon>Bacteria</taxon>
        <taxon>Pseudomonadati</taxon>
        <taxon>Pseudomonadota</taxon>
        <taxon>Gammaproteobacteria</taxon>
        <taxon>Acidiferrobacterales</taxon>
        <taxon>Acidiferrobacteraceae</taxon>
        <taxon>Sulfurifustis</taxon>
    </lineage>
</organism>
<dbReference type="PANTHER" id="PTHR30560:SF3">
    <property type="entry name" value="TRIGGER FACTOR-LIKE PROTEIN TIG, CHLOROPLASTIC"/>
    <property type="match status" value="1"/>
</dbReference>
<dbReference type="InterPro" id="IPR005215">
    <property type="entry name" value="Trig_fac"/>
</dbReference>
<dbReference type="PROSITE" id="PS50059">
    <property type="entry name" value="FKBP_PPIASE"/>
    <property type="match status" value="1"/>
</dbReference>
<dbReference type="Proteomes" id="UP000218899">
    <property type="component" value="Chromosome"/>
</dbReference>
<accession>A0A1B4V3E2</accession>
<comment type="domain">
    <text evidence="11">Consists of 3 domains; the N-terminus binds the ribosome, the middle domain has PPIase activity, while the C-terminus has intrinsic chaperone activity on its own.</text>
</comment>